<dbReference type="Pfam" id="PF06119">
    <property type="entry name" value="NIDO"/>
    <property type="match status" value="1"/>
</dbReference>
<proteinExistence type="predicted"/>
<dbReference type="Proteomes" id="UP001162483">
    <property type="component" value="Unassembled WGS sequence"/>
</dbReference>
<dbReference type="PANTHER" id="PTHR13802:SF59">
    <property type="entry name" value="SUSHI DOMAIN-CONTAINING PROTEIN 2"/>
    <property type="match status" value="1"/>
</dbReference>
<dbReference type="InterPro" id="IPR051495">
    <property type="entry name" value="Epithelial_Barrier/Signaling"/>
</dbReference>
<dbReference type="PROSITE" id="PS51220">
    <property type="entry name" value="NIDO"/>
    <property type="match status" value="1"/>
</dbReference>
<sequence>MGRAFITPLWGDVDNELGGTVYYRETKDPRTLQKITSDMAIHLPHLHYAAKWAYIVTWHDVVFYGAAVKKRNTFQAALTSDGFQFFVILNYQKIQWTTGTASEGDPNTGLGGTPAQAGFNSGDNTNYFNIPGSRTNEVLKIASTSNVNRRGRWVFQVDEFKAPGGCIFQAKFASEGVPFWKDSTCSSKCLCQDNKVTCVARSALHPAPASCWDPSTPAKSK</sequence>
<reference evidence="2" key="1">
    <citation type="submission" date="2023-05" db="EMBL/GenBank/DDBJ databases">
        <authorList>
            <person name="Stuckert A."/>
        </authorList>
    </citation>
    <scope>NUCLEOTIDE SEQUENCE</scope>
</reference>
<accession>A0ABN9GAQ4</accession>
<feature type="domain" description="NIDO" evidence="1">
    <location>
        <begin position="8"/>
        <end position="160"/>
    </location>
</feature>
<evidence type="ECO:0000313" key="2">
    <source>
        <dbReference type="EMBL" id="CAI9606219.1"/>
    </source>
</evidence>
<protein>
    <recommendedName>
        <fullName evidence="1">NIDO domain-containing protein</fullName>
    </recommendedName>
</protein>
<comment type="caution">
    <text evidence="2">The sequence shown here is derived from an EMBL/GenBank/DDBJ whole genome shotgun (WGS) entry which is preliminary data.</text>
</comment>
<evidence type="ECO:0000259" key="1">
    <source>
        <dbReference type="PROSITE" id="PS51220"/>
    </source>
</evidence>
<dbReference type="EMBL" id="CATNWA010018247">
    <property type="protein sequence ID" value="CAI9606219.1"/>
    <property type="molecule type" value="Genomic_DNA"/>
</dbReference>
<gene>
    <name evidence="2" type="ORF">SPARVUS_LOCUS13742204</name>
</gene>
<dbReference type="InterPro" id="IPR003886">
    <property type="entry name" value="NIDO_dom"/>
</dbReference>
<name>A0ABN9GAQ4_9NEOB</name>
<organism evidence="2 3">
    <name type="scientific">Staurois parvus</name>
    <dbReference type="NCBI Taxonomy" id="386267"/>
    <lineage>
        <taxon>Eukaryota</taxon>
        <taxon>Metazoa</taxon>
        <taxon>Chordata</taxon>
        <taxon>Craniata</taxon>
        <taxon>Vertebrata</taxon>
        <taxon>Euteleostomi</taxon>
        <taxon>Amphibia</taxon>
        <taxon>Batrachia</taxon>
        <taxon>Anura</taxon>
        <taxon>Neobatrachia</taxon>
        <taxon>Ranoidea</taxon>
        <taxon>Ranidae</taxon>
        <taxon>Staurois</taxon>
    </lineage>
</organism>
<keyword evidence="3" id="KW-1185">Reference proteome</keyword>
<dbReference type="SMART" id="SM00539">
    <property type="entry name" value="NIDO"/>
    <property type="match status" value="1"/>
</dbReference>
<dbReference type="PANTHER" id="PTHR13802">
    <property type="entry name" value="MUCIN 4-RELATED"/>
    <property type="match status" value="1"/>
</dbReference>
<evidence type="ECO:0000313" key="3">
    <source>
        <dbReference type="Proteomes" id="UP001162483"/>
    </source>
</evidence>